<dbReference type="GO" id="GO:0006189">
    <property type="term" value="P:'de novo' IMP biosynthetic process"/>
    <property type="evidence" value="ECO:0007669"/>
    <property type="project" value="UniProtKB-UniRule"/>
</dbReference>
<evidence type="ECO:0000256" key="1">
    <source>
        <dbReference type="ARBA" id="ARBA00005054"/>
    </source>
</evidence>
<feature type="site" description="Raises pKa of active site His" evidence="6">
    <location>
        <position position="205"/>
    </location>
</feature>
<dbReference type="Proteomes" id="UP000248889">
    <property type="component" value="Unassembled WGS sequence"/>
</dbReference>
<comment type="similarity">
    <text evidence="4 6">Belongs to the GART family.</text>
</comment>
<feature type="binding site" evidence="6">
    <location>
        <begin position="72"/>
        <end position="74"/>
    </location>
    <ligand>
        <name>N(1)-(5-phospho-beta-D-ribosyl)glycinamide</name>
        <dbReference type="ChEBI" id="CHEBI:143788"/>
    </ligand>
</feature>
<name>A0A2X0IVQ0_9ACTN</name>
<dbReference type="PANTHER" id="PTHR43369:SF2">
    <property type="entry name" value="PHOSPHORIBOSYLGLYCINAMIDE FORMYLTRANSFERASE"/>
    <property type="match status" value="1"/>
</dbReference>
<feature type="region of interest" description="Disordered" evidence="7">
    <location>
        <begin position="1"/>
        <end position="39"/>
    </location>
</feature>
<proteinExistence type="inferred from homology"/>
<gene>
    <name evidence="6" type="primary">purN</name>
    <name evidence="9" type="ORF">DN069_31410</name>
</gene>
<dbReference type="OrthoDB" id="9806170at2"/>
<feature type="compositionally biased region" description="Basic and acidic residues" evidence="7">
    <location>
        <begin position="18"/>
        <end position="39"/>
    </location>
</feature>
<dbReference type="Pfam" id="PF00551">
    <property type="entry name" value="Formyl_trans_N"/>
    <property type="match status" value="1"/>
</dbReference>
<dbReference type="FunFam" id="3.40.50.170:FF:000008">
    <property type="entry name" value="Phosphoribosylglycinamide formyltransferase"/>
    <property type="match status" value="1"/>
</dbReference>
<dbReference type="Gene3D" id="3.40.50.170">
    <property type="entry name" value="Formyl transferase, N-terminal domain"/>
    <property type="match status" value="1"/>
</dbReference>
<dbReference type="InterPro" id="IPR001555">
    <property type="entry name" value="GART_AS"/>
</dbReference>
<evidence type="ECO:0000313" key="10">
    <source>
        <dbReference type="Proteomes" id="UP000248889"/>
    </source>
</evidence>
<feature type="binding site" evidence="6">
    <location>
        <position position="125"/>
    </location>
    <ligand>
        <name>(6R)-10-formyltetrahydrofolate</name>
        <dbReference type="ChEBI" id="CHEBI:195366"/>
    </ligand>
</feature>
<evidence type="ECO:0000313" key="9">
    <source>
        <dbReference type="EMBL" id="RAG81726.1"/>
    </source>
</evidence>
<dbReference type="NCBIfam" id="TIGR00639">
    <property type="entry name" value="PurN"/>
    <property type="match status" value="1"/>
</dbReference>
<keyword evidence="10" id="KW-1185">Reference proteome</keyword>
<evidence type="ECO:0000256" key="5">
    <source>
        <dbReference type="ARBA" id="ARBA00047664"/>
    </source>
</evidence>
<feature type="active site" description="Proton donor" evidence="6">
    <location>
        <position position="169"/>
    </location>
</feature>
<evidence type="ECO:0000256" key="2">
    <source>
        <dbReference type="ARBA" id="ARBA00022679"/>
    </source>
</evidence>
<keyword evidence="3 6" id="KW-0658">Purine biosynthesis</keyword>
<dbReference type="EMBL" id="QKYN01000142">
    <property type="protein sequence ID" value="RAG81726.1"/>
    <property type="molecule type" value="Genomic_DNA"/>
</dbReference>
<dbReference type="InterPro" id="IPR002376">
    <property type="entry name" value="Formyl_transf_N"/>
</dbReference>
<evidence type="ECO:0000256" key="7">
    <source>
        <dbReference type="SAM" id="MobiDB-lite"/>
    </source>
</evidence>
<dbReference type="PANTHER" id="PTHR43369">
    <property type="entry name" value="PHOSPHORIBOSYLGLYCINAMIDE FORMYLTRANSFERASE"/>
    <property type="match status" value="1"/>
</dbReference>
<evidence type="ECO:0000259" key="8">
    <source>
        <dbReference type="Pfam" id="PF00551"/>
    </source>
</evidence>
<comment type="pathway">
    <text evidence="1 6">Purine metabolism; IMP biosynthesis via de novo pathway; N(2)-formyl-N(1)-(5-phospho-D-ribosyl)glycinamide from N(1)-(5-phospho-D-ribosyl)glycinamide (10-formyl THF route): step 1/1.</text>
</comment>
<comment type="catalytic activity">
    <reaction evidence="5 6">
        <text>N(1)-(5-phospho-beta-D-ribosyl)glycinamide + (6R)-10-formyltetrahydrofolate = N(2)-formyl-N(1)-(5-phospho-beta-D-ribosyl)glycinamide + (6S)-5,6,7,8-tetrahydrofolate + H(+)</text>
        <dbReference type="Rhea" id="RHEA:15053"/>
        <dbReference type="ChEBI" id="CHEBI:15378"/>
        <dbReference type="ChEBI" id="CHEBI:57453"/>
        <dbReference type="ChEBI" id="CHEBI:143788"/>
        <dbReference type="ChEBI" id="CHEBI:147286"/>
        <dbReference type="ChEBI" id="CHEBI:195366"/>
        <dbReference type="EC" id="2.1.2.2"/>
    </reaction>
</comment>
<organism evidence="9 10">
    <name type="scientific">Streptacidiphilus pinicola</name>
    <dbReference type="NCBI Taxonomy" id="2219663"/>
    <lineage>
        <taxon>Bacteria</taxon>
        <taxon>Bacillati</taxon>
        <taxon>Actinomycetota</taxon>
        <taxon>Actinomycetes</taxon>
        <taxon>Kitasatosporales</taxon>
        <taxon>Streptomycetaceae</taxon>
        <taxon>Streptacidiphilus</taxon>
    </lineage>
</organism>
<dbReference type="SUPFAM" id="SSF53328">
    <property type="entry name" value="Formyltransferase"/>
    <property type="match status" value="1"/>
</dbReference>
<dbReference type="CDD" id="cd08645">
    <property type="entry name" value="FMT_core_GART"/>
    <property type="match status" value="1"/>
</dbReference>
<evidence type="ECO:0000256" key="6">
    <source>
        <dbReference type="HAMAP-Rule" id="MF_01930"/>
    </source>
</evidence>
<dbReference type="GO" id="GO:0004644">
    <property type="term" value="F:phosphoribosylglycinamide formyltransferase activity"/>
    <property type="evidence" value="ECO:0007669"/>
    <property type="project" value="UniProtKB-UniRule"/>
</dbReference>
<reference evidence="9 10" key="1">
    <citation type="submission" date="2018-06" db="EMBL/GenBank/DDBJ databases">
        <title>Streptacidiphilus pinicola sp. nov., isolated from pine grove soil.</title>
        <authorList>
            <person name="Roh S.G."/>
            <person name="Park S."/>
            <person name="Kim M.-K."/>
            <person name="Yun B.-R."/>
            <person name="Park J."/>
            <person name="Kim M.J."/>
            <person name="Kim Y.S."/>
            <person name="Kim S.B."/>
        </authorList>
    </citation>
    <scope>NUCLEOTIDE SEQUENCE [LARGE SCALE GENOMIC DNA]</scope>
    <source>
        <strain evidence="9 10">MMS16-CNU450</strain>
    </source>
</reference>
<evidence type="ECO:0000256" key="3">
    <source>
        <dbReference type="ARBA" id="ARBA00022755"/>
    </source>
</evidence>
<feature type="domain" description="Formyl transferase N-terminal" evidence="8">
    <location>
        <begin position="63"/>
        <end position="245"/>
    </location>
</feature>
<feature type="binding site" evidence="6">
    <location>
        <begin position="150"/>
        <end position="153"/>
    </location>
    <ligand>
        <name>(6R)-10-formyltetrahydrofolate</name>
        <dbReference type="ChEBI" id="CHEBI:195366"/>
    </ligand>
</feature>
<accession>A0A2X0IVQ0</accession>
<dbReference type="GO" id="GO:0005829">
    <property type="term" value="C:cytosol"/>
    <property type="evidence" value="ECO:0007669"/>
    <property type="project" value="TreeGrafter"/>
</dbReference>
<protein>
    <recommendedName>
        <fullName evidence="6">Phosphoribosylglycinamide formyltransferase</fullName>
        <ecNumber evidence="6">2.1.2.2</ecNumber>
    </recommendedName>
    <alternativeName>
        <fullName evidence="6">5'-phosphoribosylglycinamide transformylase</fullName>
    </alternativeName>
    <alternativeName>
        <fullName evidence="6">GAR transformylase</fullName>
        <shortName evidence="6">GART</shortName>
    </alternativeName>
</protein>
<dbReference type="InterPro" id="IPR004607">
    <property type="entry name" value="GART"/>
</dbReference>
<dbReference type="UniPathway" id="UPA00074">
    <property type="reaction ID" value="UER00126"/>
</dbReference>
<dbReference type="PROSITE" id="PS00373">
    <property type="entry name" value="GART"/>
    <property type="match status" value="1"/>
</dbReference>
<comment type="caution">
    <text evidence="9">The sequence shown here is derived from an EMBL/GenBank/DDBJ whole genome shotgun (WGS) entry which is preliminary data.</text>
</comment>
<feature type="compositionally biased region" description="Low complexity" evidence="7">
    <location>
        <begin position="1"/>
        <end position="16"/>
    </location>
</feature>
<dbReference type="HAMAP" id="MF_01930">
    <property type="entry name" value="PurN"/>
    <property type="match status" value="1"/>
</dbReference>
<sequence>MSSTYGPAARLLGGATRRTRDGGATRRRSAARDDDGPDLKDRAVALAPGSAPLDFAAPAAPARLVVLVSGSGTNLQALIDAAADPAYGAVIVAVGADRDGIAGLERAEKAGIPTFVHRVKDYPERTDWDAALTAQTASHEPDLVVSAGFMKILGGAFMQRFEGRIVNTHPALLPSFPGAHGVRDALAHGVKVTGCTVHLVDEGVDTGPIIAQGVVEVADSDYLDEGEALHERIKDVERKLLVDAVGRMAREGHRVDGRRVLIPAPGA</sequence>
<evidence type="ECO:0000256" key="4">
    <source>
        <dbReference type="ARBA" id="ARBA00038440"/>
    </source>
</evidence>
<dbReference type="InterPro" id="IPR036477">
    <property type="entry name" value="Formyl_transf_N_sf"/>
</dbReference>
<comment type="function">
    <text evidence="6">Catalyzes the transfer of a formyl group from 10-formyltetrahydrofolate to 5-phospho-ribosyl-glycinamide (GAR), producing 5-phospho-ribosyl-N-formylglycinamide (FGAR) and tetrahydrofolate.</text>
</comment>
<keyword evidence="2 6" id="KW-0808">Transferase</keyword>
<feature type="binding site" evidence="6">
    <location>
        <position position="167"/>
    </location>
    <ligand>
        <name>(6R)-10-formyltetrahydrofolate</name>
        <dbReference type="ChEBI" id="CHEBI:195366"/>
    </ligand>
</feature>
<dbReference type="AlphaFoldDB" id="A0A2X0IVQ0"/>
<dbReference type="EC" id="2.1.2.2" evidence="6"/>